<reference evidence="8" key="1">
    <citation type="submission" date="2024-05" db="EMBL/GenBank/DDBJ databases">
        <title>30 novel species of actinomycetes from the DSMZ collection.</title>
        <authorList>
            <person name="Nouioui I."/>
        </authorList>
    </citation>
    <scope>NUCLEOTIDE SEQUENCE</scope>
    <source>
        <strain evidence="8">DSM 41527</strain>
    </source>
</reference>
<feature type="transmembrane region" description="Helical" evidence="6">
    <location>
        <begin position="133"/>
        <end position="158"/>
    </location>
</feature>
<evidence type="ECO:0000256" key="1">
    <source>
        <dbReference type="ARBA" id="ARBA00004141"/>
    </source>
</evidence>
<dbReference type="PIRSF" id="PIRSF006648">
    <property type="entry name" value="DrrB"/>
    <property type="match status" value="1"/>
</dbReference>
<feature type="domain" description="ABC-2 type transporter transmembrane" evidence="7">
    <location>
        <begin position="6"/>
        <end position="210"/>
    </location>
</feature>
<keyword evidence="3 6" id="KW-1133">Transmembrane helix</keyword>
<evidence type="ECO:0000313" key="8">
    <source>
        <dbReference type="EMBL" id="MDT0456458.1"/>
    </source>
</evidence>
<evidence type="ECO:0000259" key="7">
    <source>
        <dbReference type="Pfam" id="PF01061"/>
    </source>
</evidence>
<evidence type="ECO:0000313" key="9">
    <source>
        <dbReference type="Proteomes" id="UP001180551"/>
    </source>
</evidence>
<keyword evidence="5" id="KW-0046">Antibiotic resistance</keyword>
<keyword evidence="4 6" id="KW-0472">Membrane</keyword>
<keyword evidence="2 6" id="KW-0812">Transmembrane</keyword>
<protein>
    <submittedName>
        <fullName evidence="8">ABC transporter permease</fullName>
    </submittedName>
</protein>
<dbReference type="InterPro" id="IPR013525">
    <property type="entry name" value="ABC2_TM"/>
</dbReference>
<proteinExistence type="predicted"/>
<dbReference type="Proteomes" id="UP001180551">
    <property type="component" value="Unassembled WGS sequence"/>
</dbReference>
<evidence type="ECO:0000256" key="4">
    <source>
        <dbReference type="ARBA" id="ARBA00023136"/>
    </source>
</evidence>
<accession>A0ABU2T5G3</accession>
<dbReference type="InterPro" id="IPR000412">
    <property type="entry name" value="ABC_2_transport"/>
</dbReference>
<feature type="transmembrane region" description="Helical" evidence="6">
    <location>
        <begin position="52"/>
        <end position="70"/>
    </location>
</feature>
<keyword evidence="9" id="KW-1185">Reference proteome</keyword>
<dbReference type="PANTHER" id="PTHR43229:SF6">
    <property type="entry name" value="ABC-TYPE MULTIDRUG TRANSPORT SYSTEM, PERMEASE COMPONENT"/>
    <property type="match status" value="1"/>
</dbReference>
<dbReference type="InterPro" id="IPR051784">
    <property type="entry name" value="Nod_factor_ABC_transporter"/>
</dbReference>
<dbReference type="RefSeq" id="WP_311623679.1">
    <property type="nucleotide sequence ID" value="NZ_JAVRFE010000013.1"/>
</dbReference>
<evidence type="ECO:0000256" key="3">
    <source>
        <dbReference type="ARBA" id="ARBA00022989"/>
    </source>
</evidence>
<evidence type="ECO:0000256" key="2">
    <source>
        <dbReference type="ARBA" id="ARBA00022692"/>
    </source>
</evidence>
<evidence type="ECO:0000256" key="5">
    <source>
        <dbReference type="ARBA" id="ARBA00023251"/>
    </source>
</evidence>
<dbReference type="EMBL" id="JAVRFE010000013">
    <property type="protein sequence ID" value="MDT0456458.1"/>
    <property type="molecule type" value="Genomic_DNA"/>
</dbReference>
<comment type="subcellular location">
    <subcellularLocation>
        <location evidence="1">Membrane</location>
        <topology evidence="1">Multi-pass membrane protein</topology>
    </subcellularLocation>
</comment>
<sequence>MNPTLFWQVFRLQVLMTVRTPDTLHVFVTAPLYTCVFLAITEHAERPDLAGFAVLAPVLMSLWSMALMAGGELIGHERDQGTLEAVVATPARYSAVVTARIAAVTALSTLSLAEAWLVAWAGFGIVVTIAHPLLFLAVLLLSAAAMAGTASCVSALFVLAPSARILQNTLSFPFFLLSGVLVPISYLPDWLQPASKAVFLSWSADLLRAAVSPGPAGDTTGGLLAVLLLGLAGYAVGTLLIDRILRRARATGTLARI</sequence>
<dbReference type="Pfam" id="PF01061">
    <property type="entry name" value="ABC2_membrane"/>
    <property type="match status" value="1"/>
</dbReference>
<organism evidence="8 9">
    <name type="scientific">Streptomyces mooreae</name>
    <dbReference type="NCBI Taxonomy" id="3075523"/>
    <lineage>
        <taxon>Bacteria</taxon>
        <taxon>Bacillati</taxon>
        <taxon>Actinomycetota</taxon>
        <taxon>Actinomycetes</taxon>
        <taxon>Kitasatosporales</taxon>
        <taxon>Streptomycetaceae</taxon>
        <taxon>Streptomyces</taxon>
    </lineage>
</organism>
<gene>
    <name evidence="8" type="ORF">RM550_12045</name>
</gene>
<feature type="transmembrane region" description="Helical" evidence="6">
    <location>
        <begin position="222"/>
        <end position="241"/>
    </location>
</feature>
<name>A0ABU2T5G3_9ACTN</name>
<feature type="transmembrane region" description="Helical" evidence="6">
    <location>
        <begin position="170"/>
        <end position="187"/>
    </location>
</feature>
<comment type="caution">
    <text evidence="8">The sequence shown here is derived from an EMBL/GenBank/DDBJ whole genome shotgun (WGS) entry which is preliminary data.</text>
</comment>
<feature type="transmembrane region" description="Helical" evidence="6">
    <location>
        <begin position="101"/>
        <end position="127"/>
    </location>
</feature>
<dbReference type="PANTHER" id="PTHR43229">
    <property type="entry name" value="NODULATION PROTEIN J"/>
    <property type="match status" value="1"/>
</dbReference>
<feature type="transmembrane region" description="Helical" evidence="6">
    <location>
        <begin position="21"/>
        <end position="40"/>
    </location>
</feature>
<evidence type="ECO:0000256" key="6">
    <source>
        <dbReference type="SAM" id="Phobius"/>
    </source>
</evidence>